<proteinExistence type="predicted"/>
<reference evidence="1" key="1">
    <citation type="journal article" date="2020" name="Stud. Mycol.">
        <title>101 Dothideomycetes genomes: a test case for predicting lifestyles and emergence of pathogens.</title>
        <authorList>
            <person name="Haridas S."/>
            <person name="Albert R."/>
            <person name="Binder M."/>
            <person name="Bloem J."/>
            <person name="Labutti K."/>
            <person name="Salamov A."/>
            <person name="Andreopoulos B."/>
            <person name="Baker S."/>
            <person name="Barry K."/>
            <person name="Bills G."/>
            <person name="Bluhm B."/>
            <person name="Cannon C."/>
            <person name="Castanera R."/>
            <person name="Culley D."/>
            <person name="Daum C."/>
            <person name="Ezra D."/>
            <person name="Gonzalez J."/>
            <person name="Henrissat B."/>
            <person name="Kuo A."/>
            <person name="Liang C."/>
            <person name="Lipzen A."/>
            <person name="Lutzoni F."/>
            <person name="Magnuson J."/>
            <person name="Mondo S."/>
            <person name="Nolan M."/>
            <person name="Ohm R."/>
            <person name="Pangilinan J."/>
            <person name="Park H.-J."/>
            <person name="Ramirez L."/>
            <person name="Alfaro M."/>
            <person name="Sun H."/>
            <person name="Tritt A."/>
            <person name="Yoshinaga Y."/>
            <person name="Zwiers L.-H."/>
            <person name="Turgeon B."/>
            <person name="Goodwin S."/>
            <person name="Spatafora J."/>
            <person name="Crous P."/>
            <person name="Grigoriev I."/>
        </authorList>
    </citation>
    <scope>NUCLEOTIDE SEQUENCE</scope>
    <source>
        <strain evidence="1">CBS 116435</strain>
    </source>
</reference>
<evidence type="ECO:0000313" key="1">
    <source>
        <dbReference type="EMBL" id="KAF2719922.1"/>
    </source>
</evidence>
<dbReference type="OrthoDB" id="5140754at2759"/>
<name>A0A9P4ULA1_9PEZI</name>
<accession>A0A9P4ULA1</accession>
<dbReference type="EMBL" id="MU003805">
    <property type="protein sequence ID" value="KAF2719922.1"/>
    <property type="molecule type" value="Genomic_DNA"/>
</dbReference>
<gene>
    <name evidence="1" type="ORF">K431DRAFT_330629</name>
</gene>
<sequence>MLGCCILTGSYWFCAEHALQTSYYIVHHALSTSRTSSNLMDLTQIISVDGTPSHSRASKFQARTAATASSHMCIHNGYGVYSTAWPKWRNSNQGQLVRYGIASFAPRAFAIVIHPQHKMEEDGRAGIRNALQHYRETVDEHNVFVLRILVEVEEARPIHPRLSEKSAMMYRLETFETHLGVDVKHFASRPQDLVSDDVFATIVTHYGLDNFSSTAQRRNTTTDPFPPAESQYLSTLVGGNYASGLRRHYKPDQLDLLESLTFGEDLEETRGRVYISNTNSRPYEKAHQQALTNGEIANTEQAALVEPP</sequence>
<protein>
    <submittedName>
        <fullName evidence="1">Uncharacterized protein</fullName>
    </submittedName>
</protein>
<keyword evidence="2" id="KW-1185">Reference proteome</keyword>
<comment type="caution">
    <text evidence="1">The sequence shown here is derived from an EMBL/GenBank/DDBJ whole genome shotgun (WGS) entry which is preliminary data.</text>
</comment>
<dbReference type="AlphaFoldDB" id="A0A9P4ULA1"/>
<evidence type="ECO:0000313" key="2">
    <source>
        <dbReference type="Proteomes" id="UP000799441"/>
    </source>
</evidence>
<dbReference type="Proteomes" id="UP000799441">
    <property type="component" value="Unassembled WGS sequence"/>
</dbReference>
<organism evidence="1 2">
    <name type="scientific">Polychaeton citri CBS 116435</name>
    <dbReference type="NCBI Taxonomy" id="1314669"/>
    <lineage>
        <taxon>Eukaryota</taxon>
        <taxon>Fungi</taxon>
        <taxon>Dikarya</taxon>
        <taxon>Ascomycota</taxon>
        <taxon>Pezizomycotina</taxon>
        <taxon>Dothideomycetes</taxon>
        <taxon>Dothideomycetidae</taxon>
        <taxon>Capnodiales</taxon>
        <taxon>Capnodiaceae</taxon>
        <taxon>Polychaeton</taxon>
    </lineage>
</organism>